<dbReference type="AlphaFoldDB" id="A0A4Q5LZM8"/>
<dbReference type="EMBL" id="SEWF01000019">
    <property type="protein sequence ID" value="RYU94973.1"/>
    <property type="molecule type" value="Genomic_DNA"/>
</dbReference>
<dbReference type="RefSeq" id="WP_130021587.1">
    <property type="nucleotide sequence ID" value="NZ_SEWF01000019.1"/>
</dbReference>
<gene>
    <name evidence="2" type="ORF">EWM59_13905</name>
</gene>
<organism evidence="2 3">
    <name type="scientific">Emticicia agri</name>
    <dbReference type="NCBI Taxonomy" id="2492393"/>
    <lineage>
        <taxon>Bacteria</taxon>
        <taxon>Pseudomonadati</taxon>
        <taxon>Bacteroidota</taxon>
        <taxon>Cytophagia</taxon>
        <taxon>Cytophagales</taxon>
        <taxon>Leadbetterellaceae</taxon>
        <taxon>Emticicia</taxon>
    </lineage>
</organism>
<evidence type="ECO:0000313" key="3">
    <source>
        <dbReference type="Proteomes" id="UP000293162"/>
    </source>
</evidence>
<reference evidence="2 3" key="1">
    <citation type="submission" date="2019-02" db="EMBL/GenBank/DDBJ databases">
        <title>Bacterial novel species Emticicia sp. 17J42-9 isolated from soil.</title>
        <authorList>
            <person name="Jung H.-Y."/>
        </authorList>
    </citation>
    <scope>NUCLEOTIDE SEQUENCE [LARGE SCALE GENOMIC DNA]</scope>
    <source>
        <strain evidence="2 3">17J42-9</strain>
    </source>
</reference>
<dbReference type="PROSITE" id="PS51257">
    <property type="entry name" value="PROKAR_LIPOPROTEIN"/>
    <property type="match status" value="1"/>
</dbReference>
<feature type="chain" id="PRO_5020524118" description="Lipocalin-like domain-containing protein" evidence="1">
    <location>
        <begin position="22"/>
        <end position="192"/>
    </location>
</feature>
<name>A0A4Q5LZM8_9BACT</name>
<keyword evidence="1" id="KW-0732">Signal</keyword>
<feature type="signal peptide" evidence="1">
    <location>
        <begin position="1"/>
        <end position="21"/>
    </location>
</feature>
<evidence type="ECO:0000256" key="1">
    <source>
        <dbReference type="SAM" id="SignalP"/>
    </source>
</evidence>
<evidence type="ECO:0000313" key="2">
    <source>
        <dbReference type="EMBL" id="RYU94973.1"/>
    </source>
</evidence>
<sequence length="192" mass="20849">MKNLLTLVCLSCLLFTMTACPKREVEPTAYPTTGSLSLTIDGVNYNFTVDYKATGQQNAATLFTTVSSGNTTTLTAANMADGTAFAIKVNKAIQTIGDYTVSPSNETGVVTFSTKTKNYQQFYQKECDNTILYTNVTLGISKLSKNNLVAEGSINGKMVVADGQVDCPTLKVTKWKQVDITGAYRLYWANMP</sequence>
<dbReference type="Proteomes" id="UP000293162">
    <property type="component" value="Unassembled WGS sequence"/>
</dbReference>
<proteinExistence type="predicted"/>
<keyword evidence="3" id="KW-1185">Reference proteome</keyword>
<accession>A0A4Q5LZM8</accession>
<evidence type="ECO:0008006" key="4">
    <source>
        <dbReference type="Google" id="ProtNLM"/>
    </source>
</evidence>
<protein>
    <recommendedName>
        <fullName evidence="4">Lipocalin-like domain-containing protein</fullName>
    </recommendedName>
</protein>
<comment type="caution">
    <text evidence="2">The sequence shown here is derived from an EMBL/GenBank/DDBJ whole genome shotgun (WGS) entry which is preliminary data.</text>
</comment>